<accession>E4MZ12</accession>
<dbReference type="RefSeq" id="WP_014133227.1">
    <property type="nucleotide sequence ID" value="NC_016109.1"/>
</dbReference>
<dbReference type="Proteomes" id="UP000007076">
    <property type="component" value="Chromosome"/>
</dbReference>
<evidence type="ECO:0000313" key="5">
    <source>
        <dbReference type="Proteomes" id="UP000007076"/>
    </source>
</evidence>
<feature type="transmembrane region" description="Helical" evidence="1">
    <location>
        <begin position="219"/>
        <end position="246"/>
    </location>
</feature>
<dbReference type="EMBL" id="AP010968">
    <property type="protein sequence ID" value="BAJ25905.1"/>
    <property type="molecule type" value="Genomic_DNA"/>
</dbReference>
<keyword evidence="1" id="KW-1133">Transmembrane helix</keyword>
<evidence type="ECO:0000256" key="1">
    <source>
        <dbReference type="SAM" id="Phobius"/>
    </source>
</evidence>
<dbReference type="KEGG" id="ksk:KSE_00530t"/>
<sequence>MTKRLLTAACAAVALAVTAQAAPSSAAAHRPPARAAAGNLGAEQLALWENLGEDVWQEALEEHCMLAGGPSCEMSGKDVDSVLPGIERLTKELGDNVTSKPDLVRGVHRAGSGIRNTPRDLSRIAADIALSSSDPNVRRLAETTLPSPSGTKAGGRKVIDAIGDFAEKVGELNTGHDVLSQQGAAAVMSAVAGALPVLGDAWSIANAVNDRDVESGVTALISVAGAMVATVCAPAGVVIAVGLVVYTVAKKMWGWLCAKDRDWRLDPPGDPRDLVEKGADFTWETHLGRRRTGPDAGKDVAYALQMTNFKDSGADYFWAHPKLMLNSRWTKGAERNTDPVTYVLTGIDLLGLTQVYTSTSEDLQGTLRIAQDGKIVHKRCYVEPTPNITGDTLHCDLAASEQVTISADKPALVTLDIPYNIFNGNIKDPAPGSENPKDKWFCDLADGPCVPEDSGKYRSVLKLEDRKARSTYLAKIPFGYGLVPDLPGAELRDIG</sequence>
<evidence type="ECO:0000313" key="3">
    <source>
        <dbReference type="EMBL" id="BAJ25905.1"/>
    </source>
</evidence>
<dbReference type="eggNOG" id="ENOG503435H">
    <property type="taxonomic scope" value="Bacteria"/>
</dbReference>
<keyword evidence="5" id="KW-1185">Reference proteome</keyword>
<dbReference type="HOGENOM" id="CLU_550717_0_0_11"/>
<dbReference type="PATRIC" id="fig|452652.3.peg.45"/>
<keyword evidence="2" id="KW-0732">Signal</keyword>
<dbReference type="KEGG" id="ksk:KSE_76210t"/>
<feature type="chain" id="PRO_5007653868" evidence="2">
    <location>
        <begin position="22"/>
        <end position="495"/>
    </location>
</feature>
<dbReference type="EMBL" id="AP010968">
    <property type="protein sequence ID" value="BAJ33373.1"/>
    <property type="molecule type" value="Genomic_DNA"/>
</dbReference>
<protein>
    <submittedName>
        <fullName evidence="3">Uncharacterized protein</fullName>
    </submittedName>
</protein>
<evidence type="ECO:0000256" key="2">
    <source>
        <dbReference type="SAM" id="SignalP"/>
    </source>
</evidence>
<dbReference type="AlphaFoldDB" id="E4MZ12"/>
<feature type="signal peptide" evidence="2">
    <location>
        <begin position="1"/>
        <end position="21"/>
    </location>
</feature>
<organism evidence="3 5">
    <name type="scientific">Kitasatospora setae (strain ATCC 33774 / DSM 43861 / JCM 3304 / KCC A-0304 / NBRC 14216 / KM-6054)</name>
    <name type="common">Streptomyces setae</name>
    <dbReference type="NCBI Taxonomy" id="452652"/>
    <lineage>
        <taxon>Bacteria</taxon>
        <taxon>Bacillati</taxon>
        <taxon>Actinomycetota</taxon>
        <taxon>Actinomycetes</taxon>
        <taxon>Kitasatosporales</taxon>
        <taxon>Streptomycetaceae</taxon>
        <taxon>Kitasatospora</taxon>
    </lineage>
</organism>
<gene>
    <name evidence="3" type="ordered locus">KSE_00530t</name>
    <name evidence="4" type="ordered locus">KSE_76210t</name>
</gene>
<dbReference type="STRING" id="452652.KSE_00530t"/>
<keyword evidence="1" id="KW-0812">Transmembrane</keyword>
<proteinExistence type="predicted"/>
<evidence type="ECO:0000313" key="4">
    <source>
        <dbReference type="EMBL" id="BAJ33373.1"/>
    </source>
</evidence>
<name>E4MZ12_KITSK</name>
<dbReference type="Gene3D" id="1.10.490.40">
    <property type="entry name" value="Diphtheria toxin, translocation domain"/>
    <property type="match status" value="1"/>
</dbReference>
<reference evidence="3 5" key="1">
    <citation type="journal article" date="2010" name="DNA Res.">
        <title>Genome sequence of Kitasatospora setae NBRC 14216T: an evolutionary snapshot of the family Streptomycetaceae.</title>
        <authorList>
            <person name="Ichikawa N."/>
            <person name="Oguchi A."/>
            <person name="Ikeda H."/>
            <person name="Ishikawa J."/>
            <person name="Kitani S."/>
            <person name="Watanabe Y."/>
            <person name="Nakamura S."/>
            <person name="Katano Y."/>
            <person name="Kishi E."/>
            <person name="Sasagawa M."/>
            <person name="Ankai A."/>
            <person name="Fukui S."/>
            <person name="Hashimoto Y."/>
            <person name="Kamata S."/>
            <person name="Otoguro M."/>
            <person name="Tanikawa S."/>
            <person name="Nihira T."/>
            <person name="Horinouchi S."/>
            <person name="Ohnishi Y."/>
            <person name="Hayakawa M."/>
            <person name="Kuzuyama T."/>
            <person name="Arisawa A."/>
            <person name="Nomoto F."/>
            <person name="Miura H."/>
            <person name="Takahashi Y."/>
            <person name="Fujita N."/>
        </authorList>
    </citation>
    <scope>NUCLEOTIDE SEQUENCE [LARGE SCALE GENOMIC DNA]</scope>
    <source>
        <strain evidence="5">ATCC 33774 / DSM 43861 / JCM 3304 / KCC A-0304 / NBRC 14216 / KM-6054</strain>
        <strain evidence="3">KM-6054</strain>
    </source>
</reference>
<keyword evidence="1" id="KW-0472">Membrane</keyword>